<dbReference type="InterPro" id="IPR044084">
    <property type="entry name" value="AvModA-like_subst-bd"/>
</dbReference>
<accession>A0A8J6YXA8</accession>
<feature type="binding site" evidence="4">
    <location>
        <position position="177"/>
    </location>
    <ligand>
        <name>molybdate</name>
        <dbReference type="ChEBI" id="CHEBI:36264"/>
    </ligand>
</feature>
<evidence type="ECO:0000313" key="7">
    <source>
        <dbReference type="Proteomes" id="UP000631034"/>
    </source>
</evidence>
<dbReference type="Gene3D" id="3.40.190.10">
    <property type="entry name" value="Periplasmic binding protein-like II"/>
    <property type="match status" value="2"/>
</dbReference>
<dbReference type="CDD" id="cd13539">
    <property type="entry name" value="PBP2_AvModA"/>
    <property type="match status" value="1"/>
</dbReference>
<feature type="chain" id="PRO_5035286138" evidence="5">
    <location>
        <begin position="31"/>
        <end position="263"/>
    </location>
</feature>
<dbReference type="Pfam" id="PF13531">
    <property type="entry name" value="SBP_bac_11"/>
    <property type="match status" value="1"/>
</dbReference>
<dbReference type="EMBL" id="JACZHT010000004">
    <property type="protein sequence ID" value="MBE1237392.1"/>
    <property type="molecule type" value="Genomic_DNA"/>
</dbReference>
<comment type="caution">
    <text evidence="6">The sequence shown here is derived from an EMBL/GenBank/DDBJ whole genome shotgun (WGS) entry which is preliminary data.</text>
</comment>
<keyword evidence="3 5" id="KW-0732">Signal</keyword>
<evidence type="ECO:0000313" key="6">
    <source>
        <dbReference type="EMBL" id="MBE1237392.1"/>
    </source>
</evidence>
<organism evidence="6 7">
    <name type="scientific">Phaeovibrio sulfidiphilus</name>
    <dbReference type="NCBI Taxonomy" id="1220600"/>
    <lineage>
        <taxon>Bacteria</taxon>
        <taxon>Pseudomonadati</taxon>
        <taxon>Pseudomonadota</taxon>
        <taxon>Alphaproteobacteria</taxon>
        <taxon>Rhodospirillales</taxon>
        <taxon>Rhodospirillaceae</taxon>
        <taxon>Phaeovibrio</taxon>
    </lineage>
</organism>
<proteinExistence type="inferred from homology"/>
<keyword evidence="2 4" id="KW-0479">Metal-binding</keyword>
<dbReference type="GO" id="GO:0046872">
    <property type="term" value="F:metal ion binding"/>
    <property type="evidence" value="ECO:0007669"/>
    <property type="project" value="UniProtKB-KW"/>
</dbReference>
<comment type="similarity">
    <text evidence="1">Belongs to the bacterial solute-binding protein ModA family.</text>
</comment>
<keyword evidence="4" id="KW-0500">Molybdenum</keyword>
<dbReference type="PIRSF" id="PIRSF004846">
    <property type="entry name" value="ModA"/>
    <property type="match status" value="1"/>
</dbReference>
<sequence length="263" mass="27689">MRDFLRRVLGSGLVSGAVALSAFGPGTAAAADVRVAVAANFLAPLKQLGDAWEALTGNRIVVSSGPSGALYAQIVNGAPFDLFFSADIERPQDLERAGLAEEGTRFTYAVGVLALWSPKEGSVPPEGPVPDPDTVRFLAIADPGTAPYGAAARQILEKAGVWERMSRDRKLVVGTSIGQTYSHVASGAAPLGFVALSQILDPQSGTVRGSFWLPPAQDYTPIRQQAVLLRSAAAPEVARAFLAWVHTDAGARAIIRSYGYETE</sequence>
<dbReference type="AlphaFoldDB" id="A0A8J6YXA8"/>
<dbReference type="RefSeq" id="WP_192534400.1">
    <property type="nucleotide sequence ID" value="NZ_JACZHT010000004.1"/>
</dbReference>
<keyword evidence="7" id="KW-1185">Reference proteome</keyword>
<evidence type="ECO:0000256" key="2">
    <source>
        <dbReference type="ARBA" id="ARBA00022723"/>
    </source>
</evidence>
<evidence type="ECO:0000256" key="3">
    <source>
        <dbReference type="ARBA" id="ARBA00022729"/>
    </source>
</evidence>
<protein>
    <submittedName>
        <fullName evidence="6">Molybdate ABC transporter substrate-binding protein</fullName>
    </submittedName>
</protein>
<dbReference type="Proteomes" id="UP000631034">
    <property type="component" value="Unassembled WGS sequence"/>
</dbReference>
<evidence type="ECO:0000256" key="1">
    <source>
        <dbReference type="ARBA" id="ARBA00009175"/>
    </source>
</evidence>
<reference evidence="6" key="1">
    <citation type="submission" date="2020-10" db="EMBL/GenBank/DDBJ databases">
        <title>Genome sequence of the unusual species of purple photosynthetic bacteria, Phaeovibrio sulfidiphilus DSM 23193, type strain.</title>
        <authorList>
            <person name="Kyndt J.A."/>
            <person name="Meyer T.E."/>
        </authorList>
    </citation>
    <scope>NUCLEOTIDE SEQUENCE</scope>
    <source>
        <strain evidence="6">DSM 23193</strain>
    </source>
</reference>
<dbReference type="InterPro" id="IPR050682">
    <property type="entry name" value="ModA/WtpA"/>
</dbReference>
<evidence type="ECO:0000256" key="4">
    <source>
        <dbReference type="PIRSR" id="PIRSR004846-1"/>
    </source>
</evidence>
<evidence type="ECO:0000256" key="5">
    <source>
        <dbReference type="SAM" id="SignalP"/>
    </source>
</evidence>
<feature type="signal peptide" evidence="5">
    <location>
        <begin position="1"/>
        <end position="30"/>
    </location>
</feature>
<name>A0A8J6YXA8_9PROT</name>
<feature type="binding site" evidence="4">
    <location>
        <position position="67"/>
    </location>
    <ligand>
        <name>molybdate</name>
        <dbReference type="ChEBI" id="CHEBI:36264"/>
    </ligand>
</feature>
<dbReference type="PANTHER" id="PTHR30632">
    <property type="entry name" value="MOLYBDATE-BINDING PERIPLASMIC PROTEIN"/>
    <property type="match status" value="1"/>
</dbReference>
<dbReference type="NCBIfam" id="TIGR01256">
    <property type="entry name" value="modA"/>
    <property type="match status" value="1"/>
</dbReference>
<gene>
    <name evidence="6" type="primary">modA</name>
    <name evidence="6" type="ORF">IHV25_06995</name>
</gene>
<dbReference type="SUPFAM" id="SSF53850">
    <property type="entry name" value="Periplasmic binding protein-like II"/>
    <property type="match status" value="1"/>
</dbReference>
<dbReference type="GO" id="GO:0030973">
    <property type="term" value="F:molybdate ion binding"/>
    <property type="evidence" value="ECO:0007669"/>
    <property type="project" value="InterPro"/>
</dbReference>
<dbReference type="GO" id="GO:0015689">
    <property type="term" value="P:molybdate ion transport"/>
    <property type="evidence" value="ECO:0007669"/>
    <property type="project" value="InterPro"/>
</dbReference>
<dbReference type="PANTHER" id="PTHR30632:SF14">
    <property type="entry name" value="TUNGSTATE_MOLYBDATE_CHROMATE-BINDING PROTEIN MODA"/>
    <property type="match status" value="1"/>
</dbReference>
<dbReference type="InterPro" id="IPR005950">
    <property type="entry name" value="ModA"/>
</dbReference>